<feature type="domain" description="DUF4124" evidence="2">
    <location>
        <begin position="37"/>
        <end position="88"/>
    </location>
</feature>
<accession>B0VKP8</accession>
<evidence type="ECO:0000259" key="2">
    <source>
        <dbReference type="Pfam" id="PF13511"/>
    </source>
</evidence>
<feature type="region of interest" description="Disordered" evidence="1">
    <location>
        <begin position="57"/>
        <end position="101"/>
    </location>
</feature>
<dbReference type="Pfam" id="PF13511">
    <property type="entry name" value="DUF4124"/>
    <property type="match status" value="1"/>
</dbReference>
<name>B0VKP8_ACIBS</name>
<sequence>MLIYKVYLNIISLHWGRTDMNLSYLKTSLYTAATTAILLCSSQSQAQQYYKWMDKSGSTHYTTTPPPKGAKHLNKVSTYGSQPLLKNPTSNSEQPSQDKDKVVQEVTNVAVEKGAPAVPVPPAPSVSAPR</sequence>
<gene>
    <name evidence="3" type="ordered locus">ABSDF2979</name>
</gene>
<protein>
    <recommendedName>
        <fullName evidence="2">DUF4124 domain-containing protein</fullName>
    </recommendedName>
</protein>
<evidence type="ECO:0000313" key="4">
    <source>
        <dbReference type="Proteomes" id="UP000001741"/>
    </source>
</evidence>
<evidence type="ECO:0000313" key="3">
    <source>
        <dbReference type="EMBL" id="CAP02267.1"/>
    </source>
</evidence>
<evidence type="ECO:0000256" key="1">
    <source>
        <dbReference type="SAM" id="MobiDB-lite"/>
    </source>
</evidence>
<dbReference type="InterPro" id="IPR025392">
    <property type="entry name" value="DUF4124"/>
</dbReference>
<dbReference type="Proteomes" id="UP000001741">
    <property type="component" value="Chromosome"/>
</dbReference>
<dbReference type="BioCyc" id="ABAU509170:GCL9-2459-MONOMER"/>
<reference evidence="3 4" key="1">
    <citation type="journal article" date="2008" name="PLoS ONE">
        <title>Comparative analysis of Acinetobacters: three genomes for three lifestyles.</title>
        <authorList>
            <person name="Vallenet D."/>
            <person name="Nordmann P."/>
            <person name="Barbe V."/>
            <person name="Poirel L."/>
            <person name="Mangenot S."/>
            <person name="Bataille E."/>
            <person name="Dossat C."/>
            <person name="Gas S."/>
            <person name="Kreimeyer A."/>
            <person name="Lenoble P."/>
            <person name="Oztas S."/>
            <person name="Poulain J."/>
            <person name="Segurens B."/>
            <person name="Robert C."/>
            <person name="Abergel C."/>
            <person name="Claverie J.M."/>
            <person name="Raoult D."/>
            <person name="Medigue C."/>
            <person name="Weissenbach J."/>
            <person name="Cruveiller S."/>
        </authorList>
    </citation>
    <scope>NUCLEOTIDE SEQUENCE [LARGE SCALE GENOMIC DNA]</scope>
    <source>
        <strain evidence="3 4">SDF</strain>
    </source>
</reference>
<dbReference type="HOGENOM" id="CLU_163125_2_0_6"/>
<dbReference type="KEGG" id="abm:ABSDF2979"/>
<organism evidence="3 4">
    <name type="scientific">Acinetobacter baumannii (strain SDF)</name>
    <dbReference type="NCBI Taxonomy" id="509170"/>
    <lineage>
        <taxon>Bacteria</taxon>
        <taxon>Pseudomonadati</taxon>
        <taxon>Pseudomonadota</taxon>
        <taxon>Gammaproteobacteria</taxon>
        <taxon>Moraxellales</taxon>
        <taxon>Moraxellaceae</taxon>
        <taxon>Acinetobacter</taxon>
        <taxon>Acinetobacter calcoaceticus/baumannii complex</taxon>
    </lineage>
</organism>
<dbReference type="AlphaFoldDB" id="B0VKP8"/>
<proteinExistence type="predicted"/>
<dbReference type="EMBL" id="CU468230">
    <property type="protein sequence ID" value="CAP02267.1"/>
    <property type="molecule type" value="Genomic_DNA"/>
</dbReference>